<dbReference type="SUPFAM" id="SSF109604">
    <property type="entry name" value="HD-domain/PDEase-like"/>
    <property type="match status" value="1"/>
</dbReference>
<dbReference type="CDD" id="cd17930">
    <property type="entry name" value="DEXHc_cas3"/>
    <property type="match status" value="1"/>
</dbReference>
<evidence type="ECO:0000256" key="7">
    <source>
        <dbReference type="ARBA" id="ARBA00022806"/>
    </source>
</evidence>
<dbReference type="Pfam" id="PF00270">
    <property type="entry name" value="DEAD"/>
    <property type="match status" value="1"/>
</dbReference>
<comment type="similarity">
    <text evidence="1">In the N-terminal section; belongs to the CRISPR-associated nuclease Cas3-HD family.</text>
</comment>
<dbReference type="InterPro" id="IPR006474">
    <property type="entry name" value="Helicase_Cas3_CRISPR-ass_core"/>
</dbReference>
<dbReference type="Proteomes" id="UP000019849">
    <property type="component" value="Unassembled WGS sequence"/>
</dbReference>
<reference evidence="12 14" key="1">
    <citation type="submission" date="2014-02" db="EMBL/GenBank/DDBJ databases">
        <title>Aquamicrobium defluvii Genome sequencing.</title>
        <authorList>
            <person name="Wang X."/>
        </authorList>
    </citation>
    <scope>NUCLEOTIDE SEQUENCE [LARGE SCALE GENOMIC DNA]</scope>
    <source>
        <strain evidence="12 14">W13Z1</strain>
    </source>
</reference>
<dbReference type="InterPro" id="IPR006674">
    <property type="entry name" value="HD_domain"/>
</dbReference>
<keyword evidence="5" id="KW-0547">Nucleotide-binding</keyword>
<dbReference type="NCBIfam" id="TIGR01587">
    <property type="entry name" value="cas3_core"/>
    <property type="match status" value="1"/>
</dbReference>
<dbReference type="GO" id="GO:0004386">
    <property type="term" value="F:helicase activity"/>
    <property type="evidence" value="ECO:0007669"/>
    <property type="project" value="UniProtKB-KW"/>
</dbReference>
<name>A0A011T524_9HYPH</name>
<evidence type="ECO:0000313" key="12">
    <source>
        <dbReference type="EMBL" id="EXL06709.1"/>
    </source>
</evidence>
<dbReference type="GO" id="GO:0016787">
    <property type="term" value="F:hydrolase activity"/>
    <property type="evidence" value="ECO:0007669"/>
    <property type="project" value="UniProtKB-KW"/>
</dbReference>
<keyword evidence="6" id="KW-0378">Hydrolase</keyword>
<keyword evidence="8" id="KW-0067">ATP-binding</keyword>
<dbReference type="Proteomes" id="UP000294958">
    <property type="component" value="Unassembled WGS sequence"/>
</dbReference>
<sequence>MDWYGHSGSQPDKGDWQSLKLHLEGVAKLAAGMAQPFGLENAAYTAGLFHDLGKYSAAFQKRLEGSGIAVEHSTAGAQVLKSIARGDNAVMADFLAYAILGHHAGLPDRQGDGDGTLDLRMQAPLTIEDEWRREISAELPDLMPQMMRTLPADRVERAFAMSFMGRMVFSCLVDADFRDTEQFYISLGERQADREWPALQDLIDGFLARFDAHMAGFGPPSGELGQVRARVLSHVRQGASGKPGLFTLTVPTGGGKTLASLGFALDHARRYGHRRIILAIPFTSIIEQTAQVLRDVLGAEHVLEHHSSIDPEAKGERWQQRDKLKLAMEDWAAPVVVTTNVQLFESLFAARPSRARKLHNIANSILILDEAQTLPRHYLKAVMRVLDELARNYGCTIVLCTATQPALAKRPDFRDGLPLEGRELAPDPAGLAAKLARTHIRHAGDMDNDALVQALEPHPQALVIVNSRRHALDLFRQAQSAGLDGPVHLTTRQYAAHRRRILADVRRRLASGQPCRLIATSLIEAGVDVDFPVGFRAEAGLDQIIQASGRVNREGRRAREDSIVTVFRAPDYTPPHEIAGLIGDMKRIIATHDDLTAPAAVEDYFGEVYWRVGDKGLDEKGILERLGFNAHGTDFRYRSVARDFRMIESGLEPVIVAIDDDARAAVEKLGVEDISSGRLARDLQSHVVLVPPKARDLLIRNGHVAFVEPERRGDQFAVLMNDSLYHPDVGLIWEDAEYLSLEGSIL</sequence>
<evidence type="ECO:0000256" key="2">
    <source>
        <dbReference type="ARBA" id="ARBA00009046"/>
    </source>
</evidence>
<keyword evidence="3" id="KW-0540">Nuclease</keyword>
<dbReference type="GO" id="GO:0051607">
    <property type="term" value="P:defense response to virus"/>
    <property type="evidence" value="ECO:0007669"/>
    <property type="project" value="UniProtKB-KW"/>
</dbReference>
<evidence type="ECO:0000256" key="9">
    <source>
        <dbReference type="ARBA" id="ARBA00023118"/>
    </source>
</evidence>
<feature type="domain" description="HD Cas3-type" evidence="11">
    <location>
        <begin position="12"/>
        <end position="178"/>
    </location>
</feature>
<dbReference type="SMART" id="SM00487">
    <property type="entry name" value="DEXDc"/>
    <property type="match status" value="1"/>
</dbReference>
<dbReference type="OrthoDB" id="9810236at2"/>
<dbReference type="EMBL" id="JENY01000015">
    <property type="protein sequence ID" value="EXL06709.1"/>
    <property type="molecule type" value="Genomic_DNA"/>
</dbReference>
<evidence type="ECO:0000256" key="4">
    <source>
        <dbReference type="ARBA" id="ARBA00022723"/>
    </source>
</evidence>
<evidence type="ECO:0000256" key="8">
    <source>
        <dbReference type="ARBA" id="ARBA00022840"/>
    </source>
</evidence>
<evidence type="ECO:0000259" key="10">
    <source>
        <dbReference type="PROSITE" id="PS51192"/>
    </source>
</evidence>
<dbReference type="EMBL" id="SNZF01000007">
    <property type="protein sequence ID" value="TDR35986.1"/>
    <property type="molecule type" value="Genomic_DNA"/>
</dbReference>
<dbReference type="SUPFAM" id="SSF52540">
    <property type="entry name" value="P-loop containing nucleoside triphosphate hydrolases"/>
    <property type="match status" value="1"/>
</dbReference>
<evidence type="ECO:0000313" key="13">
    <source>
        <dbReference type="EMBL" id="TDR35986.1"/>
    </source>
</evidence>
<evidence type="ECO:0000256" key="6">
    <source>
        <dbReference type="ARBA" id="ARBA00022801"/>
    </source>
</evidence>
<evidence type="ECO:0000256" key="5">
    <source>
        <dbReference type="ARBA" id="ARBA00022741"/>
    </source>
</evidence>
<dbReference type="InterPro" id="IPR027417">
    <property type="entry name" value="P-loop_NTPase"/>
</dbReference>
<dbReference type="CDD" id="cd09641">
    <property type="entry name" value="Cas3''_I"/>
    <property type="match status" value="1"/>
</dbReference>
<dbReference type="GO" id="GO:0005524">
    <property type="term" value="F:ATP binding"/>
    <property type="evidence" value="ECO:0007669"/>
    <property type="project" value="UniProtKB-KW"/>
</dbReference>
<dbReference type="STRING" id="69279.BG36_05010"/>
<keyword evidence="15" id="KW-1185">Reference proteome</keyword>
<comment type="similarity">
    <text evidence="2">In the central section; belongs to the CRISPR-associated helicase Cas3 family.</text>
</comment>
<keyword evidence="7" id="KW-0347">Helicase</keyword>
<evidence type="ECO:0000259" key="11">
    <source>
        <dbReference type="PROSITE" id="PS51643"/>
    </source>
</evidence>
<gene>
    <name evidence="12" type="ORF">BG36_05010</name>
    <name evidence="13" type="ORF">DES43_107154</name>
</gene>
<dbReference type="InterPro" id="IPR006483">
    <property type="entry name" value="CRISPR-assoc_Cas3_HD"/>
</dbReference>
<accession>A0A011T524</accession>
<dbReference type="Pfam" id="PF01966">
    <property type="entry name" value="HD"/>
    <property type="match status" value="1"/>
</dbReference>
<dbReference type="Pfam" id="PF22590">
    <property type="entry name" value="Cas3-like_C_2"/>
    <property type="match status" value="1"/>
</dbReference>
<dbReference type="GO" id="GO:0004518">
    <property type="term" value="F:nuclease activity"/>
    <property type="evidence" value="ECO:0007669"/>
    <property type="project" value="UniProtKB-KW"/>
</dbReference>
<keyword evidence="4" id="KW-0479">Metal-binding</keyword>
<dbReference type="HOGENOM" id="CLU_010123_0_0_5"/>
<evidence type="ECO:0000256" key="3">
    <source>
        <dbReference type="ARBA" id="ARBA00022722"/>
    </source>
</evidence>
<protein>
    <submittedName>
        <fullName evidence="13">CRISPR-associated Cas3 family helicase</fullName>
    </submittedName>
    <submittedName>
        <fullName evidence="12">CRISPR-associated protein Cas3</fullName>
    </submittedName>
</protein>
<dbReference type="RefSeq" id="WP_035026873.1">
    <property type="nucleotide sequence ID" value="NZ_KK073888.1"/>
</dbReference>
<dbReference type="Gene3D" id="3.40.50.300">
    <property type="entry name" value="P-loop containing nucleotide triphosphate hydrolases"/>
    <property type="match status" value="2"/>
</dbReference>
<comment type="caution">
    <text evidence="12">The sequence shown here is derived from an EMBL/GenBank/DDBJ whole genome shotgun (WGS) entry which is preliminary data.</text>
</comment>
<organism evidence="12 14">
    <name type="scientific">Aquamicrobium defluvii</name>
    <dbReference type="NCBI Taxonomy" id="69279"/>
    <lineage>
        <taxon>Bacteria</taxon>
        <taxon>Pseudomonadati</taxon>
        <taxon>Pseudomonadota</taxon>
        <taxon>Alphaproteobacteria</taxon>
        <taxon>Hyphomicrobiales</taxon>
        <taxon>Phyllobacteriaceae</taxon>
        <taxon>Aquamicrobium</taxon>
    </lineage>
</organism>
<dbReference type="InterPro" id="IPR014001">
    <property type="entry name" value="Helicase_ATP-bd"/>
</dbReference>
<dbReference type="NCBIfam" id="TIGR01596">
    <property type="entry name" value="cas3_HD"/>
    <property type="match status" value="1"/>
</dbReference>
<evidence type="ECO:0000313" key="15">
    <source>
        <dbReference type="Proteomes" id="UP000294958"/>
    </source>
</evidence>
<proteinExistence type="inferred from homology"/>
<dbReference type="PATRIC" id="fig|69279.3.peg.2390"/>
<dbReference type="PROSITE" id="PS51192">
    <property type="entry name" value="HELICASE_ATP_BIND_1"/>
    <property type="match status" value="1"/>
</dbReference>
<dbReference type="PROSITE" id="PS51643">
    <property type="entry name" value="HD_CAS3"/>
    <property type="match status" value="1"/>
</dbReference>
<dbReference type="GO" id="GO:0003676">
    <property type="term" value="F:nucleic acid binding"/>
    <property type="evidence" value="ECO:0007669"/>
    <property type="project" value="InterPro"/>
</dbReference>
<dbReference type="eggNOG" id="COG2206">
    <property type="taxonomic scope" value="Bacteria"/>
</dbReference>
<dbReference type="eggNOG" id="COG1203">
    <property type="taxonomic scope" value="Bacteria"/>
</dbReference>
<dbReference type="InterPro" id="IPR054712">
    <property type="entry name" value="Cas3-like_dom"/>
</dbReference>
<dbReference type="GO" id="GO:0046872">
    <property type="term" value="F:metal ion binding"/>
    <property type="evidence" value="ECO:0007669"/>
    <property type="project" value="UniProtKB-KW"/>
</dbReference>
<dbReference type="Gene3D" id="1.10.3210.30">
    <property type="match status" value="1"/>
</dbReference>
<dbReference type="InterPro" id="IPR011545">
    <property type="entry name" value="DEAD/DEAH_box_helicase_dom"/>
</dbReference>
<feature type="domain" description="Helicase ATP-binding" evidence="10">
    <location>
        <begin position="237"/>
        <end position="422"/>
    </location>
</feature>
<reference evidence="13 15" key="2">
    <citation type="submission" date="2019-03" db="EMBL/GenBank/DDBJ databases">
        <title>Genomic Encyclopedia of Type Strains, Phase IV (KMG-IV): sequencing the most valuable type-strain genomes for metagenomic binning, comparative biology and taxonomic classification.</title>
        <authorList>
            <person name="Goeker M."/>
        </authorList>
    </citation>
    <scope>NUCLEOTIDE SEQUENCE [LARGE SCALE GENOMIC DNA]</scope>
    <source>
        <strain evidence="13 15">DSM 11603</strain>
    </source>
</reference>
<keyword evidence="9" id="KW-0051">Antiviral defense</keyword>
<evidence type="ECO:0000256" key="1">
    <source>
        <dbReference type="ARBA" id="ARBA00006847"/>
    </source>
</evidence>
<dbReference type="InterPro" id="IPR038257">
    <property type="entry name" value="CRISPR-assoc_Cas3_HD_sf"/>
</dbReference>
<dbReference type="AlphaFoldDB" id="A0A011T524"/>
<evidence type="ECO:0000313" key="14">
    <source>
        <dbReference type="Proteomes" id="UP000019849"/>
    </source>
</evidence>